<gene>
    <name evidence="1" type="ORF">SNEC2469_LOCUS9446</name>
</gene>
<accession>A0A812PHK2</accession>
<sequence>VEAAELLYDVILASEAVYKVDFYSDLLALLEHLAADGRALFAGKRFYFGCGGGTASFATTAKGAGFHVAVAKVIEDGRSNIREILLISKPPRNASCKRQKVDVADA</sequence>
<dbReference type="Proteomes" id="UP000601435">
    <property type="component" value="Unassembled WGS sequence"/>
</dbReference>
<feature type="non-terminal residue" evidence="1">
    <location>
        <position position="106"/>
    </location>
</feature>
<evidence type="ECO:0000313" key="2">
    <source>
        <dbReference type="Proteomes" id="UP000601435"/>
    </source>
</evidence>
<proteinExistence type="predicted"/>
<keyword evidence="2" id="KW-1185">Reference proteome</keyword>
<comment type="caution">
    <text evidence="1">The sequence shown here is derived from an EMBL/GenBank/DDBJ whole genome shotgun (WGS) entry which is preliminary data.</text>
</comment>
<dbReference type="OrthoDB" id="445663at2759"/>
<dbReference type="AlphaFoldDB" id="A0A812PHK2"/>
<organism evidence="1 2">
    <name type="scientific">Symbiodinium necroappetens</name>
    <dbReference type="NCBI Taxonomy" id="1628268"/>
    <lineage>
        <taxon>Eukaryota</taxon>
        <taxon>Sar</taxon>
        <taxon>Alveolata</taxon>
        <taxon>Dinophyceae</taxon>
        <taxon>Suessiales</taxon>
        <taxon>Symbiodiniaceae</taxon>
        <taxon>Symbiodinium</taxon>
    </lineage>
</organism>
<dbReference type="Gene3D" id="3.40.50.150">
    <property type="entry name" value="Vaccinia Virus protein VP39"/>
    <property type="match status" value="1"/>
</dbReference>
<dbReference type="EMBL" id="CAJNJA010015288">
    <property type="protein sequence ID" value="CAE7359258.1"/>
    <property type="molecule type" value="Genomic_DNA"/>
</dbReference>
<dbReference type="InterPro" id="IPR029063">
    <property type="entry name" value="SAM-dependent_MTases_sf"/>
</dbReference>
<reference evidence="1" key="1">
    <citation type="submission" date="2021-02" db="EMBL/GenBank/DDBJ databases">
        <authorList>
            <person name="Dougan E. K."/>
            <person name="Rhodes N."/>
            <person name="Thang M."/>
            <person name="Chan C."/>
        </authorList>
    </citation>
    <scope>NUCLEOTIDE SEQUENCE</scope>
</reference>
<protein>
    <submittedName>
        <fullName evidence="1">Uncharacterized protein</fullName>
    </submittedName>
</protein>
<name>A0A812PHK2_9DINO</name>
<evidence type="ECO:0000313" key="1">
    <source>
        <dbReference type="EMBL" id="CAE7359258.1"/>
    </source>
</evidence>